<keyword evidence="3" id="KW-1185">Reference proteome</keyword>
<feature type="transmembrane region" description="Helical" evidence="1">
    <location>
        <begin position="109"/>
        <end position="129"/>
    </location>
</feature>
<evidence type="ECO:0000313" key="3">
    <source>
        <dbReference type="Proteomes" id="UP000653305"/>
    </source>
</evidence>
<accession>A0A830BKR2</accession>
<dbReference type="OrthoDB" id="1810868at2759"/>
<keyword evidence="1" id="KW-1133">Transmembrane helix</keyword>
<organism evidence="2 3">
    <name type="scientific">Phtheirospermum japonicum</name>
    <dbReference type="NCBI Taxonomy" id="374723"/>
    <lineage>
        <taxon>Eukaryota</taxon>
        <taxon>Viridiplantae</taxon>
        <taxon>Streptophyta</taxon>
        <taxon>Embryophyta</taxon>
        <taxon>Tracheophyta</taxon>
        <taxon>Spermatophyta</taxon>
        <taxon>Magnoliopsida</taxon>
        <taxon>eudicotyledons</taxon>
        <taxon>Gunneridae</taxon>
        <taxon>Pentapetalae</taxon>
        <taxon>asterids</taxon>
        <taxon>lamiids</taxon>
        <taxon>Lamiales</taxon>
        <taxon>Orobanchaceae</taxon>
        <taxon>Orobanchaceae incertae sedis</taxon>
        <taxon>Phtheirospermum</taxon>
    </lineage>
</organism>
<evidence type="ECO:0000256" key="1">
    <source>
        <dbReference type="SAM" id="Phobius"/>
    </source>
</evidence>
<proteinExistence type="predicted"/>
<reference evidence="2" key="1">
    <citation type="submission" date="2020-07" db="EMBL/GenBank/DDBJ databases">
        <title>Ethylene signaling mediates host invasion by parasitic plants.</title>
        <authorList>
            <person name="Yoshida S."/>
        </authorList>
    </citation>
    <scope>NUCLEOTIDE SEQUENCE</scope>
    <source>
        <strain evidence="2">Okayama</strain>
    </source>
</reference>
<dbReference type="EMBL" id="BMAC01000117">
    <property type="protein sequence ID" value="GFP86009.1"/>
    <property type="molecule type" value="Genomic_DNA"/>
</dbReference>
<dbReference type="AlphaFoldDB" id="A0A830BKR2"/>
<keyword evidence="1" id="KW-0472">Membrane</keyword>
<dbReference type="Proteomes" id="UP000653305">
    <property type="component" value="Unassembled WGS sequence"/>
</dbReference>
<gene>
    <name evidence="2" type="ORF">PHJA_000744800</name>
</gene>
<protein>
    <submittedName>
        <fullName evidence="2">Protein ycf2</fullName>
    </submittedName>
</protein>
<comment type="caution">
    <text evidence="2">The sequence shown here is derived from an EMBL/GenBank/DDBJ whole genome shotgun (WGS) entry which is preliminary data.</text>
</comment>
<name>A0A830BKR2_9LAMI</name>
<sequence>MTRTGEDTPYTPILNQKRDSRNGRYIQSINNRAGSGISGREGISTATVGVNGSSSLTVRVVAGISSASDLTVGGRTAVRNLNVEAPISSAGIDEPLGSYPLRRLINKEINFYLIFLYQLCFLMEGIGIWKTRQEFYIITL</sequence>
<keyword evidence="1" id="KW-0812">Transmembrane</keyword>
<evidence type="ECO:0000313" key="2">
    <source>
        <dbReference type="EMBL" id="GFP86009.1"/>
    </source>
</evidence>